<accession>E4XIJ5</accession>
<dbReference type="GO" id="GO:0004497">
    <property type="term" value="F:monooxygenase activity"/>
    <property type="evidence" value="ECO:0007669"/>
    <property type="project" value="UniProtKB-KW"/>
</dbReference>
<name>E4XIJ5_OIKDI</name>
<dbReference type="InterPro" id="IPR002938">
    <property type="entry name" value="FAD-bd"/>
</dbReference>
<dbReference type="GO" id="GO:0071949">
    <property type="term" value="F:FAD binding"/>
    <property type="evidence" value="ECO:0007669"/>
    <property type="project" value="InterPro"/>
</dbReference>
<evidence type="ECO:0000313" key="5">
    <source>
        <dbReference type="Proteomes" id="UP000001307"/>
    </source>
</evidence>
<evidence type="ECO:0000256" key="1">
    <source>
        <dbReference type="ARBA" id="ARBA00023002"/>
    </source>
</evidence>
<evidence type="ECO:0000313" key="4">
    <source>
        <dbReference type="EMBL" id="CBY10396.1"/>
    </source>
</evidence>
<dbReference type="PANTHER" id="PTHR13789">
    <property type="entry name" value="MONOOXYGENASE"/>
    <property type="match status" value="1"/>
</dbReference>
<dbReference type="SUPFAM" id="SSF51905">
    <property type="entry name" value="FAD/NAD(P)-binding domain"/>
    <property type="match status" value="1"/>
</dbReference>
<evidence type="ECO:0000256" key="2">
    <source>
        <dbReference type="ARBA" id="ARBA00023033"/>
    </source>
</evidence>
<dbReference type="PANTHER" id="PTHR13789:SF309">
    <property type="entry name" value="PUTATIVE (AFU_ORTHOLOGUE AFUA_6G14510)-RELATED"/>
    <property type="match status" value="1"/>
</dbReference>
<keyword evidence="5" id="KW-1185">Reference proteome</keyword>
<organism evidence="4">
    <name type="scientific">Oikopleura dioica</name>
    <name type="common">Tunicate</name>
    <dbReference type="NCBI Taxonomy" id="34765"/>
    <lineage>
        <taxon>Eukaryota</taxon>
        <taxon>Metazoa</taxon>
        <taxon>Chordata</taxon>
        <taxon>Tunicata</taxon>
        <taxon>Appendicularia</taxon>
        <taxon>Copelata</taxon>
        <taxon>Oikopleuridae</taxon>
        <taxon>Oikopleura</taxon>
    </lineage>
</organism>
<protein>
    <recommendedName>
        <fullName evidence="3">FAD-binding domain-containing protein</fullName>
    </recommendedName>
</protein>
<reference evidence="4" key="1">
    <citation type="journal article" date="2010" name="Science">
        <title>Plasticity of animal genome architecture unmasked by rapid evolution of a pelagic tunicate.</title>
        <authorList>
            <person name="Denoeud F."/>
            <person name="Henriet S."/>
            <person name="Mungpakdee S."/>
            <person name="Aury J.M."/>
            <person name="Da Silva C."/>
            <person name="Brinkmann H."/>
            <person name="Mikhaleva J."/>
            <person name="Olsen L.C."/>
            <person name="Jubin C."/>
            <person name="Canestro C."/>
            <person name="Bouquet J.M."/>
            <person name="Danks G."/>
            <person name="Poulain J."/>
            <person name="Campsteijn C."/>
            <person name="Adamski M."/>
            <person name="Cross I."/>
            <person name="Yadetie F."/>
            <person name="Muffato M."/>
            <person name="Louis A."/>
            <person name="Butcher S."/>
            <person name="Tsagkogeorga G."/>
            <person name="Konrad A."/>
            <person name="Singh S."/>
            <person name="Jensen M.F."/>
            <person name="Cong E.H."/>
            <person name="Eikeseth-Otteraa H."/>
            <person name="Noel B."/>
            <person name="Anthouard V."/>
            <person name="Porcel B.M."/>
            <person name="Kachouri-Lafond R."/>
            <person name="Nishino A."/>
            <person name="Ugolini M."/>
            <person name="Chourrout P."/>
            <person name="Nishida H."/>
            <person name="Aasland R."/>
            <person name="Huzurbazar S."/>
            <person name="Westhof E."/>
            <person name="Delsuc F."/>
            <person name="Lehrach H."/>
            <person name="Reinhardt R."/>
            <person name="Weissenbach J."/>
            <person name="Roy S.W."/>
            <person name="Artiguenave F."/>
            <person name="Postlethwait J.H."/>
            <person name="Manak J.R."/>
            <person name="Thompson E.M."/>
            <person name="Jaillon O."/>
            <person name="Du Pasquier L."/>
            <person name="Boudinot P."/>
            <person name="Liberles D.A."/>
            <person name="Volff J.N."/>
            <person name="Philippe H."/>
            <person name="Lenhard B."/>
            <person name="Roest Crollius H."/>
            <person name="Wincker P."/>
            <person name="Chourrout D."/>
        </authorList>
    </citation>
    <scope>NUCLEOTIDE SEQUENCE [LARGE SCALE GENOMIC DNA]</scope>
</reference>
<dbReference type="InterPro" id="IPR036188">
    <property type="entry name" value="FAD/NAD-bd_sf"/>
</dbReference>
<dbReference type="OrthoDB" id="417877at2759"/>
<gene>
    <name evidence="4" type="ORF">GSOID_T00012418001</name>
</gene>
<dbReference type="InParanoid" id="E4XIJ5"/>
<dbReference type="Pfam" id="PF01494">
    <property type="entry name" value="FAD_binding_3"/>
    <property type="match status" value="1"/>
</dbReference>
<keyword evidence="2" id="KW-0503">Monooxygenase</keyword>
<dbReference type="Proteomes" id="UP000001307">
    <property type="component" value="Unassembled WGS sequence"/>
</dbReference>
<sequence length="233" mass="26332">MAQRCFRKAIVIGAGIGGQSAALALSRHGFKTGYEIDVGGGCTIVIMPLPNREAMISVCHPGNDDWHSDCRKWSFKVQDGELHDVFQQHDFYNRQSIITPEMVMNTYRLLHLGVFEKQDLPKWHKGRICMIGDACHAMSPFLGQGANQAIQDGYLLAEFLDEMPYQQAFQAFYDVRHPTVKKLVMASDGFGYLRITDSFFGNIARNVMRAGTKYAPDRLLQLMLMKTMAPNFM</sequence>
<evidence type="ECO:0000259" key="3">
    <source>
        <dbReference type="Pfam" id="PF01494"/>
    </source>
</evidence>
<proteinExistence type="predicted"/>
<dbReference type="InterPro" id="IPR050493">
    <property type="entry name" value="FAD-dep_Monooxygenase_BioMet"/>
</dbReference>
<keyword evidence="1" id="KW-0560">Oxidoreductase</keyword>
<dbReference type="EMBL" id="FN653055">
    <property type="protein sequence ID" value="CBY10396.1"/>
    <property type="molecule type" value="Genomic_DNA"/>
</dbReference>
<dbReference type="AlphaFoldDB" id="E4XIJ5"/>
<feature type="domain" description="FAD-binding" evidence="3">
    <location>
        <begin position="120"/>
        <end position="184"/>
    </location>
</feature>
<dbReference type="Gene3D" id="3.50.50.60">
    <property type="entry name" value="FAD/NAD(P)-binding domain"/>
    <property type="match status" value="1"/>
</dbReference>